<name>A0A1E7X6Z0_9BURK</name>
<dbReference type="AlphaFoldDB" id="A0A1E7X6Z0"/>
<evidence type="ECO:0000259" key="2">
    <source>
        <dbReference type="Pfam" id="PF07811"/>
    </source>
</evidence>
<organism evidence="3 4">
    <name type="scientific">Duganella phyllosphaerae</name>
    <dbReference type="NCBI Taxonomy" id="762836"/>
    <lineage>
        <taxon>Bacteria</taxon>
        <taxon>Pseudomonadati</taxon>
        <taxon>Pseudomonadota</taxon>
        <taxon>Betaproteobacteria</taxon>
        <taxon>Burkholderiales</taxon>
        <taxon>Oxalobacteraceae</taxon>
        <taxon>Telluria group</taxon>
        <taxon>Duganella</taxon>
    </lineage>
</organism>
<keyword evidence="1" id="KW-1133">Transmembrane helix</keyword>
<accession>A0A1E7X6Z0</accession>
<evidence type="ECO:0000313" key="4">
    <source>
        <dbReference type="Proteomes" id="UP000175989"/>
    </source>
</evidence>
<feature type="transmembrane region" description="Helical" evidence="1">
    <location>
        <begin position="32"/>
        <end position="53"/>
    </location>
</feature>
<keyword evidence="4" id="KW-1185">Reference proteome</keyword>
<protein>
    <submittedName>
        <fullName evidence="3">TadE-like protein</fullName>
    </submittedName>
</protein>
<keyword evidence="1" id="KW-0472">Membrane</keyword>
<dbReference type="InterPro" id="IPR012495">
    <property type="entry name" value="TadE-like_dom"/>
</dbReference>
<sequence>MTAFRSTDRLRQCVPARVGQRQGGATVVEMALVMPVFLLLLVGVIELSLMFFANLTMQYAVREGGRYAITGLSDADPNVSNQQRYQAILARMKTSSVGMYAKTSPVITTNNVTYTDSSSYNAAMFGQAGDILVIKLDCSWPLATPLLKPFFKDGKYRFTVAVTMLNENYAGVN</sequence>
<keyword evidence="1" id="KW-0812">Transmembrane</keyword>
<reference evidence="4" key="1">
    <citation type="journal article" date="2016" name="Front. Microbiol.">
        <title>Molecular Keys to the Janthinobacterium and Duganella spp. Interaction with the Plant Pathogen Fusarium graminearum.</title>
        <authorList>
            <person name="Haack F.S."/>
            <person name="Poehlein A."/>
            <person name="Kroger C."/>
            <person name="Voigt C.A."/>
            <person name="Piepenbring M."/>
            <person name="Bode H.B."/>
            <person name="Daniel R."/>
            <person name="Schafer W."/>
            <person name="Streit W.R."/>
        </authorList>
    </citation>
    <scope>NUCLEOTIDE SEQUENCE [LARGE SCALE GENOMIC DNA]</scope>
    <source>
        <strain evidence="4">T54</strain>
    </source>
</reference>
<evidence type="ECO:0000313" key="3">
    <source>
        <dbReference type="EMBL" id="OFA08859.1"/>
    </source>
</evidence>
<evidence type="ECO:0000256" key="1">
    <source>
        <dbReference type="SAM" id="Phobius"/>
    </source>
</evidence>
<feature type="domain" description="TadE-like" evidence="2">
    <location>
        <begin position="24"/>
        <end position="66"/>
    </location>
</feature>
<dbReference type="Proteomes" id="UP000175989">
    <property type="component" value="Unassembled WGS sequence"/>
</dbReference>
<dbReference type="EMBL" id="LROM01000031">
    <property type="protein sequence ID" value="OFA08859.1"/>
    <property type="molecule type" value="Genomic_DNA"/>
</dbReference>
<dbReference type="Pfam" id="PF07811">
    <property type="entry name" value="TadE"/>
    <property type="match status" value="1"/>
</dbReference>
<dbReference type="RefSeq" id="WP_070246037.1">
    <property type="nucleotide sequence ID" value="NZ_LROM01000031.1"/>
</dbReference>
<proteinExistence type="predicted"/>
<gene>
    <name evidence="3" type="ORF">DUPY_04110</name>
</gene>
<dbReference type="PATRIC" id="fig|762836.4.peg.436"/>
<comment type="caution">
    <text evidence="3">The sequence shown here is derived from an EMBL/GenBank/DDBJ whole genome shotgun (WGS) entry which is preliminary data.</text>
</comment>